<dbReference type="InterPro" id="IPR023660">
    <property type="entry name" value="Arg_Kinase"/>
</dbReference>
<dbReference type="RefSeq" id="WP_136078480.1">
    <property type="nucleotide sequence ID" value="NZ_CAAHFG010000001.1"/>
</dbReference>
<dbReference type="GO" id="GO:0004111">
    <property type="term" value="F:creatine kinase activity"/>
    <property type="evidence" value="ECO:0007669"/>
    <property type="project" value="InterPro"/>
</dbReference>
<comment type="caution">
    <text evidence="5">Lacks conserved residue(s) required for the propagation of feature annotation.</text>
</comment>
<evidence type="ECO:0000313" key="9">
    <source>
        <dbReference type="EMBL" id="VGO12852.1"/>
    </source>
</evidence>
<keyword evidence="2 5" id="KW-0547">Nucleotide-binding</keyword>
<dbReference type="CDD" id="cd07930">
    <property type="entry name" value="bacterial_phosphagen_kinase"/>
    <property type="match status" value="1"/>
</dbReference>
<dbReference type="EMBL" id="CAAHFG010000001">
    <property type="protein sequence ID" value="VGO12852.1"/>
    <property type="molecule type" value="Genomic_DNA"/>
</dbReference>
<evidence type="ECO:0000256" key="4">
    <source>
        <dbReference type="ARBA" id="ARBA00022840"/>
    </source>
</evidence>
<dbReference type="InterPro" id="IPR014746">
    <property type="entry name" value="Gln_synth/guanido_kin_cat_dom"/>
</dbReference>
<dbReference type="GO" id="GO:0005615">
    <property type="term" value="C:extracellular space"/>
    <property type="evidence" value="ECO:0007669"/>
    <property type="project" value="TreeGrafter"/>
</dbReference>
<evidence type="ECO:0000256" key="5">
    <source>
        <dbReference type="HAMAP-Rule" id="MF_00602"/>
    </source>
</evidence>
<evidence type="ECO:0000256" key="2">
    <source>
        <dbReference type="ARBA" id="ARBA00022741"/>
    </source>
</evidence>
<feature type="short sequence motif" description="RDXXRA motif of the pArg binding pocket involved in allosteric regulation" evidence="5">
    <location>
        <begin position="332"/>
        <end position="337"/>
    </location>
</feature>
<evidence type="ECO:0000256" key="6">
    <source>
        <dbReference type="PROSITE-ProRule" id="PRU00843"/>
    </source>
</evidence>
<evidence type="ECO:0000256" key="3">
    <source>
        <dbReference type="ARBA" id="ARBA00022777"/>
    </source>
</evidence>
<feature type="domain" description="Phosphagen kinase C-terminal" evidence="8">
    <location>
        <begin position="22"/>
        <end position="249"/>
    </location>
</feature>
<feature type="binding site" evidence="6">
    <location>
        <begin position="202"/>
        <end position="207"/>
    </location>
    <ligand>
        <name>ATP</name>
        <dbReference type="ChEBI" id="CHEBI:30616"/>
    </ligand>
</feature>
<dbReference type="GO" id="GO:0005524">
    <property type="term" value="F:ATP binding"/>
    <property type="evidence" value="ECO:0007669"/>
    <property type="project" value="UniProtKB-UniRule"/>
</dbReference>
<dbReference type="InterPro" id="IPR000749">
    <property type="entry name" value="ATP-guanido_PTrfase"/>
</dbReference>
<dbReference type="AlphaFoldDB" id="A0A6C2TYX3"/>
<accession>A0A6C2TYX3</accession>
<protein>
    <recommendedName>
        <fullName evidence="5">Protein-arginine kinase</fullName>
        <ecNumber evidence="5">2.7.14.1</ecNumber>
    </recommendedName>
</protein>
<dbReference type="GO" id="GO:0046314">
    <property type="term" value="P:phosphocreatine biosynthetic process"/>
    <property type="evidence" value="ECO:0007669"/>
    <property type="project" value="InterPro"/>
</dbReference>
<evidence type="ECO:0000259" key="8">
    <source>
        <dbReference type="PROSITE" id="PS51510"/>
    </source>
</evidence>
<feature type="binding site" evidence="5 6">
    <location>
        <begin position="171"/>
        <end position="175"/>
    </location>
    <ligand>
        <name>ATP</name>
        <dbReference type="ChEBI" id="CHEBI:30616"/>
    </ligand>
</feature>
<comment type="catalytic activity">
    <reaction evidence="5">
        <text>L-arginyl-[protein] + ATP = N(omega)-phospho-L-arginyl-[protein] + ADP + H(+)</text>
        <dbReference type="Rhea" id="RHEA:43384"/>
        <dbReference type="Rhea" id="RHEA-COMP:10532"/>
        <dbReference type="Rhea" id="RHEA-COMP:10533"/>
        <dbReference type="ChEBI" id="CHEBI:15378"/>
        <dbReference type="ChEBI" id="CHEBI:29965"/>
        <dbReference type="ChEBI" id="CHEBI:30616"/>
        <dbReference type="ChEBI" id="CHEBI:83226"/>
        <dbReference type="ChEBI" id="CHEBI:456216"/>
        <dbReference type="EC" id="2.7.14.1"/>
    </reaction>
</comment>
<dbReference type="SUPFAM" id="SSF55931">
    <property type="entry name" value="Glutamine synthetase/guanido kinase"/>
    <property type="match status" value="1"/>
</dbReference>
<sequence length="354" mass="39601">MTLDDMVRRHGSWLEAGIDEGPVISSRVRLARNLEQYSFPGWASEEENHAVWKQAAEIFNSQDTPYIGWSMTDTPALDKEILFERHLISQELAQQDDSCGVFVTSDECLAVMVNEEDHIRIQSLQPGLNLQGAWKAADQTDDKLEEQLTYAFSPRLGYLTSCPSNVGTGMRASVMLHLPGLVLMEEMDPVINGISKIGLAVRGMWGEGTEAAGNMFQVSNQITLGRREDEIIAHLEQIVLELIEHENNARIRLMNDKSLMIEDHVARAFGILSNARLISSGEALNLLSTLRLGVDQGMLKQLSRRELDMLFISIQPAHLQKLEGKALAPEERDVVRAGMLRDYMDNVTEDGDLD</sequence>
<gene>
    <name evidence="5 9" type="primary">mcsB</name>
    <name evidence="9" type="ORF">PDESU_01406</name>
</gene>
<dbReference type="EC" id="2.7.14.1" evidence="5"/>
<keyword evidence="5" id="KW-0021">Allosteric enzyme</keyword>
<dbReference type="PANTHER" id="PTHR11547:SF38">
    <property type="entry name" value="ARGININE KINASE 1-RELATED"/>
    <property type="match status" value="1"/>
</dbReference>
<feature type="binding site" evidence="5 6">
    <location>
        <begin position="25"/>
        <end position="29"/>
    </location>
    <ligand>
        <name>ATP</name>
        <dbReference type="ChEBI" id="CHEBI:30616"/>
    </ligand>
</feature>
<comment type="function">
    <text evidence="5">Catalyzes the specific phosphorylation of arginine residues in proteins.</text>
</comment>
<dbReference type="Gene3D" id="3.30.590.10">
    <property type="entry name" value="Glutamine synthetase/guanido kinase, catalytic domain"/>
    <property type="match status" value="1"/>
</dbReference>
<dbReference type="NCBIfam" id="NF002194">
    <property type="entry name" value="PRK01059.1-4"/>
    <property type="match status" value="1"/>
</dbReference>
<keyword evidence="4 5" id="KW-0067">ATP-binding</keyword>
<keyword evidence="10" id="KW-1185">Reference proteome</keyword>
<dbReference type="PANTHER" id="PTHR11547">
    <property type="entry name" value="ARGININE OR CREATINE KINASE"/>
    <property type="match status" value="1"/>
</dbReference>
<keyword evidence="1 5" id="KW-0808">Transferase</keyword>
<dbReference type="InterPro" id="IPR022415">
    <property type="entry name" value="ATP-guanido_PTrfase_AS"/>
</dbReference>
<comment type="similarity">
    <text evidence="5 6 7">Belongs to the ATP:guanido phosphotransferase family.</text>
</comment>
<evidence type="ECO:0000256" key="7">
    <source>
        <dbReference type="RuleBase" id="RU000505"/>
    </source>
</evidence>
<feature type="binding site" evidence="5 6">
    <location>
        <position position="86"/>
    </location>
    <ligand>
        <name>ATP</name>
        <dbReference type="ChEBI" id="CHEBI:30616"/>
    </ligand>
</feature>
<evidence type="ECO:0000313" key="10">
    <source>
        <dbReference type="Proteomes" id="UP000366872"/>
    </source>
</evidence>
<proteinExistence type="inferred from homology"/>
<keyword evidence="3 5" id="KW-0418">Kinase</keyword>
<dbReference type="HAMAP" id="MF_00602">
    <property type="entry name" value="Prot_Arg_kinase"/>
    <property type="match status" value="1"/>
</dbReference>
<dbReference type="InterPro" id="IPR022414">
    <property type="entry name" value="ATP-guanido_PTrfase_cat"/>
</dbReference>
<dbReference type="GO" id="GO:1990424">
    <property type="term" value="F:protein arginine kinase activity"/>
    <property type="evidence" value="ECO:0007669"/>
    <property type="project" value="UniProtKB-EC"/>
</dbReference>
<dbReference type="Pfam" id="PF00217">
    <property type="entry name" value="ATP-gua_Ptrans"/>
    <property type="match status" value="1"/>
</dbReference>
<evidence type="ECO:0000256" key="1">
    <source>
        <dbReference type="ARBA" id="ARBA00022679"/>
    </source>
</evidence>
<reference evidence="9 10" key="1">
    <citation type="submission" date="2019-04" db="EMBL/GenBank/DDBJ databases">
        <authorList>
            <person name="Van Vliet M D."/>
        </authorList>
    </citation>
    <scope>NUCLEOTIDE SEQUENCE [LARGE SCALE GENOMIC DNA]</scope>
    <source>
        <strain evidence="9 10">F1</strain>
    </source>
</reference>
<dbReference type="PROSITE" id="PS51510">
    <property type="entry name" value="PHOSPHAGEN_KINASE_C"/>
    <property type="match status" value="1"/>
</dbReference>
<name>A0A6C2TYX3_PONDE</name>
<comment type="activity regulation">
    <text evidence="5">Appears to be allosterically activated by the binding of pArg-containing polypeptides to the pArg-binding pocket localized in the C-terminal domain of McsB.</text>
</comment>
<feature type="binding site" evidence="5 6">
    <location>
        <position position="120"/>
    </location>
    <ligand>
        <name>ATP</name>
        <dbReference type="ChEBI" id="CHEBI:30616"/>
    </ligand>
</feature>
<dbReference type="PROSITE" id="PS00112">
    <property type="entry name" value="PHOSPHAGEN_KINASE"/>
    <property type="match status" value="1"/>
</dbReference>
<organism evidence="9 10">
    <name type="scientific">Pontiella desulfatans</name>
    <dbReference type="NCBI Taxonomy" id="2750659"/>
    <lineage>
        <taxon>Bacteria</taxon>
        <taxon>Pseudomonadati</taxon>
        <taxon>Kiritimatiellota</taxon>
        <taxon>Kiritimatiellia</taxon>
        <taxon>Kiritimatiellales</taxon>
        <taxon>Pontiellaceae</taxon>
        <taxon>Pontiella</taxon>
    </lineage>
</organism>
<dbReference type="Proteomes" id="UP000366872">
    <property type="component" value="Unassembled WGS sequence"/>
</dbReference>